<accession>A0A7V7QJ29</accession>
<name>A0A7V7QJ29_9FIRM</name>
<dbReference type="RefSeq" id="WP_151144046.1">
    <property type="nucleotide sequence ID" value="NZ_WAGX01000005.1"/>
</dbReference>
<keyword evidence="2" id="KW-1185">Reference proteome</keyword>
<dbReference type="AlphaFoldDB" id="A0A7V7QJ29"/>
<dbReference type="EMBL" id="WAGX01000005">
    <property type="protein sequence ID" value="KAB1437564.1"/>
    <property type="molecule type" value="Genomic_DNA"/>
</dbReference>
<dbReference type="Proteomes" id="UP000461768">
    <property type="component" value="Unassembled WGS sequence"/>
</dbReference>
<evidence type="ECO:0000313" key="1">
    <source>
        <dbReference type="EMBL" id="KAB1437564.1"/>
    </source>
</evidence>
<evidence type="ECO:0000313" key="2">
    <source>
        <dbReference type="Proteomes" id="UP000461768"/>
    </source>
</evidence>
<protein>
    <submittedName>
        <fullName evidence="1">Uncharacterized protein</fullName>
    </submittedName>
</protein>
<sequence length="121" mass="13722">MRIKNKKTYYIKEKAVITDNEGGKYDGYSEPKEFKACIYPASGKLQVEMYGERLKSILNVLCDDPYTVEVKGKVLTYITKNGVKFCESAGVCVYVPKDAEPDYKIISIKPVGHLLMELEKL</sequence>
<organism evidence="1 2">
    <name type="scientific">Candidatus Galacturonatibacter soehngenii</name>
    <dbReference type="NCBI Taxonomy" id="2307010"/>
    <lineage>
        <taxon>Bacteria</taxon>
        <taxon>Bacillati</taxon>
        <taxon>Bacillota</taxon>
        <taxon>Clostridia</taxon>
        <taxon>Lachnospirales</taxon>
        <taxon>Lachnospiraceae</taxon>
        <taxon>Candidatus Galacturonatibacter</taxon>
    </lineage>
</organism>
<reference evidence="1 2" key="2">
    <citation type="submission" date="2020-02" db="EMBL/GenBank/DDBJ databases">
        <title>Candidatus Galacturonibacter soehngenii shows hetero-acetogenic catabolism of galacturonic acid but lacks a canonical carbon monoxide dehydrogenase/acetyl-CoA synthase complex.</title>
        <authorList>
            <person name="Diender M."/>
            <person name="Stouten G.R."/>
            <person name="Petersen J.F."/>
            <person name="Nielsen P.H."/>
            <person name="Dueholm M.S."/>
            <person name="Pronk J.T."/>
            <person name="Van Loosdrecht M.C.M."/>
        </authorList>
    </citation>
    <scope>NUCLEOTIDE SEQUENCE [LARGE SCALE GENOMIC DNA]</scope>
    <source>
        <strain evidence="1">GalUA</strain>
    </source>
</reference>
<dbReference type="OrthoDB" id="2637769at2"/>
<reference evidence="1 2" key="1">
    <citation type="submission" date="2019-09" db="EMBL/GenBank/DDBJ databases">
        <authorList>
            <person name="Valk L.C."/>
        </authorList>
    </citation>
    <scope>NUCLEOTIDE SEQUENCE [LARGE SCALE GENOMIC DNA]</scope>
    <source>
        <strain evidence="1">GalUA</strain>
    </source>
</reference>
<gene>
    <name evidence="1" type="ORF">F7O84_08125</name>
</gene>
<proteinExistence type="predicted"/>
<comment type="caution">
    <text evidence="1">The sequence shown here is derived from an EMBL/GenBank/DDBJ whole genome shotgun (WGS) entry which is preliminary data.</text>
</comment>